<dbReference type="PROSITE" id="PS51670">
    <property type="entry name" value="SHKT"/>
    <property type="match status" value="1"/>
</dbReference>
<evidence type="ECO:0000259" key="11">
    <source>
        <dbReference type="PROSITE" id="PS51670"/>
    </source>
</evidence>
<keyword evidence="4 8" id="KW-0720">Serine protease</keyword>
<evidence type="ECO:0000259" key="10">
    <source>
        <dbReference type="PROSITE" id="PS50240"/>
    </source>
</evidence>
<dbReference type="Proteomes" id="UP000887567">
    <property type="component" value="Unplaced"/>
</dbReference>
<name>A0A913YHZ0_EXADI</name>
<keyword evidence="13" id="KW-1185">Reference proteome</keyword>
<feature type="domain" description="Peptidase S1" evidence="10">
    <location>
        <begin position="29"/>
        <end position="270"/>
    </location>
</feature>
<evidence type="ECO:0000256" key="5">
    <source>
        <dbReference type="ARBA" id="ARBA00023157"/>
    </source>
</evidence>
<dbReference type="GO" id="GO:0004252">
    <property type="term" value="F:serine-type endopeptidase activity"/>
    <property type="evidence" value="ECO:0007669"/>
    <property type="project" value="InterPro"/>
</dbReference>
<keyword evidence="5 7" id="KW-1015">Disulfide bond</keyword>
<dbReference type="EnsemblMetazoa" id="XM_028658210.1">
    <property type="protein sequence ID" value="XP_028514011.1"/>
    <property type="gene ID" value="LOC110239935"/>
</dbReference>
<organism evidence="12 13">
    <name type="scientific">Exaiptasia diaphana</name>
    <name type="common">Tropical sea anemone</name>
    <name type="synonym">Aiptasia pulchella</name>
    <dbReference type="NCBI Taxonomy" id="2652724"/>
    <lineage>
        <taxon>Eukaryota</taxon>
        <taxon>Metazoa</taxon>
        <taxon>Cnidaria</taxon>
        <taxon>Anthozoa</taxon>
        <taxon>Hexacorallia</taxon>
        <taxon>Actiniaria</taxon>
        <taxon>Aiptasiidae</taxon>
        <taxon>Exaiptasia</taxon>
    </lineage>
</organism>
<dbReference type="AlphaFoldDB" id="A0A913YHZ0"/>
<dbReference type="PANTHER" id="PTHR24250">
    <property type="entry name" value="CHYMOTRYPSIN-RELATED"/>
    <property type="match status" value="1"/>
</dbReference>
<keyword evidence="9" id="KW-0732">Signal</keyword>
<dbReference type="InterPro" id="IPR043504">
    <property type="entry name" value="Peptidase_S1_PA_chymotrypsin"/>
</dbReference>
<dbReference type="SMART" id="SM00020">
    <property type="entry name" value="Tryp_SPc"/>
    <property type="match status" value="2"/>
</dbReference>
<dbReference type="InterPro" id="IPR001254">
    <property type="entry name" value="Trypsin_dom"/>
</dbReference>
<evidence type="ECO:0000256" key="8">
    <source>
        <dbReference type="RuleBase" id="RU363034"/>
    </source>
</evidence>
<dbReference type="OrthoDB" id="5949941at2759"/>
<dbReference type="InterPro" id="IPR003582">
    <property type="entry name" value="ShKT_dom"/>
</dbReference>
<dbReference type="PROSITE" id="PS50240">
    <property type="entry name" value="TRYPSIN_DOM"/>
    <property type="match status" value="2"/>
</dbReference>
<dbReference type="GeneID" id="110239935"/>
<dbReference type="PRINTS" id="PR00722">
    <property type="entry name" value="CHYMOTRYPSIN"/>
</dbReference>
<dbReference type="PROSITE" id="PS00134">
    <property type="entry name" value="TRYPSIN_HIS"/>
    <property type="match status" value="1"/>
</dbReference>
<keyword evidence="2 8" id="KW-0645">Protease</keyword>
<evidence type="ECO:0000256" key="4">
    <source>
        <dbReference type="ARBA" id="ARBA00022825"/>
    </source>
</evidence>
<evidence type="ECO:0000256" key="3">
    <source>
        <dbReference type="ARBA" id="ARBA00022801"/>
    </source>
</evidence>
<feature type="chain" id="PRO_5037869602" evidence="9">
    <location>
        <begin position="20"/>
        <end position="499"/>
    </location>
</feature>
<dbReference type="FunFam" id="2.40.10.10:FF:000002">
    <property type="entry name" value="Transmembrane protease serine"/>
    <property type="match status" value="1"/>
</dbReference>
<dbReference type="InterPro" id="IPR009003">
    <property type="entry name" value="Peptidase_S1_PA"/>
</dbReference>
<dbReference type="InterPro" id="IPR001314">
    <property type="entry name" value="Peptidase_S1A"/>
</dbReference>
<reference evidence="12" key="1">
    <citation type="submission" date="2022-11" db="UniProtKB">
        <authorList>
            <consortium name="EnsemblMetazoa"/>
        </authorList>
    </citation>
    <scope>IDENTIFICATION</scope>
</reference>
<evidence type="ECO:0000313" key="13">
    <source>
        <dbReference type="Proteomes" id="UP000887567"/>
    </source>
</evidence>
<accession>A0A913YHZ0</accession>
<keyword evidence="1" id="KW-0800">Toxin</keyword>
<dbReference type="InterPro" id="IPR018114">
    <property type="entry name" value="TRYPSIN_HIS"/>
</dbReference>
<dbReference type="Gene3D" id="2.40.10.10">
    <property type="entry name" value="Trypsin-like serine proteases"/>
    <property type="match status" value="2"/>
</dbReference>
<evidence type="ECO:0000256" key="6">
    <source>
        <dbReference type="ARBA" id="ARBA00024195"/>
    </source>
</evidence>
<dbReference type="RefSeq" id="XP_028514011.1">
    <property type="nucleotide sequence ID" value="XM_028658210.1"/>
</dbReference>
<protein>
    <submittedName>
        <fullName evidence="12">Uncharacterized protein</fullName>
    </submittedName>
</protein>
<dbReference type="InterPro" id="IPR033116">
    <property type="entry name" value="TRYPSIN_SER"/>
</dbReference>
<dbReference type="KEGG" id="epa:110239935"/>
<keyword evidence="3 8" id="KW-0378">Hydrolase</keyword>
<proteinExistence type="inferred from homology"/>
<dbReference type="FunFam" id="2.40.10.10:FF:000003">
    <property type="entry name" value="Transmembrane serine protease 3"/>
    <property type="match status" value="1"/>
</dbReference>
<dbReference type="SUPFAM" id="SSF50494">
    <property type="entry name" value="Trypsin-like serine proteases"/>
    <property type="match status" value="2"/>
</dbReference>
<comment type="similarity">
    <text evidence="6">Belongs to the peptidase S1 family. CLIP subfamily.</text>
</comment>
<comment type="caution">
    <text evidence="7">Lacks conserved residue(s) required for the propagation of feature annotation.</text>
</comment>
<evidence type="ECO:0000313" key="12">
    <source>
        <dbReference type="EnsemblMetazoa" id="XP_028514011.1"/>
    </source>
</evidence>
<dbReference type="Pfam" id="PF00089">
    <property type="entry name" value="Trypsin"/>
    <property type="match status" value="2"/>
</dbReference>
<sequence>MYVQVVVMLCCVSATLIEGCGNRPAGARVVAGDNAVPNSWPWQISLQRKSPYNSWFHTCGGSLISPEYIVTAAHCVMSESRPEQYRVVVGEHDRKKNDGEVNIGVHSIHSHEGFSMKHLKNDIALIRLNKPVILNDRVGTVCLPAKDSKVAVGKKCFITGWGRTVGGGKTATILQQAEMPVSSHADCAKANKAIAPVDEKSMVCAGYAKQGVHISGCQGDSGGPFVCEENGKWVLRGAVSWGNPKCLAESTYTVFARVSSYIDWINEKTSSGGNLREHDRKKNDGEVNIGVHSIHSHEGFSMKHLKNDIALIRLNKPVILNDRVGTVCLPAKNSKVAVGKKCFITGWGRTVGGGKTATILQQAEMPVSSHADCAKANKAIAPVDEKSMVCAGYAKQGVHISGCQGDSGGPFVCEENGKWVLRGAVSWGNPKCLAESTYTVFARVSSYIDWINEKTSSGECKNNWGDAKCDIYKGNCNFITVKLGCKKTCNFCRRGPNGK</sequence>
<evidence type="ECO:0000256" key="1">
    <source>
        <dbReference type="ARBA" id="ARBA00022656"/>
    </source>
</evidence>
<evidence type="ECO:0000256" key="9">
    <source>
        <dbReference type="SAM" id="SignalP"/>
    </source>
</evidence>
<feature type="signal peptide" evidence="9">
    <location>
        <begin position="1"/>
        <end position="19"/>
    </location>
</feature>
<dbReference type="GO" id="GO:0090729">
    <property type="term" value="F:toxin activity"/>
    <property type="evidence" value="ECO:0007669"/>
    <property type="project" value="UniProtKB-KW"/>
</dbReference>
<feature type="domain" description="Peptidase S1" evidence="10">
    <location>
        <begin position="273"/>
        <end position="456"/>
    </location>
</feature>
<dbReference type="CDD" id="cd00190">
    <property type="entry name" value="Tryp_SPc"/>
    <property type="match status" value="1"/>
</dbReference>
<dbReference type="PANTHER" id="PTHR24250:SF27">
    <property type="entry name" value="ELASTASE 2 LIKE"/>
    <property type="match status" value="1"/>
</dbReference>
<dbReference type="PROSITE" id="PS00135">
    <property type="entry name" value="TRYPSIN_SER"/>
    <property type="match status" value="2"/>
</dbReference>
<evidence type="ECO:0000256" key="7">
    <source>
        <dbReference type="PROSITE-ProRule" id="PRU01005"/>
    </source>
</evidence>
<dbReference type="OMA" id="YAKQGVH"/>
<dbReference type="GO" id="GO:0006508">
    <property type="term" value="P:proteolysis"/>
    <property type="evidence" value="ECO:0007669"/>
    <property type="project" value="UniProtKB-KW"/>
</dbReference>
<evidence type="ECO:0000256" key="2">
    <source>
        <dbReference type="ARBA" id="ARBA00022670"/>
    </source>
</evidence>
<feature type="disulfide bond" evidence="7">
    <location>
        <begin position="476"/>
        <end position="489"/>
    </location>
</feature>
<feature type="domain" description="ShKT" evidence="11">
    <location>
        <begin position="460"/>
        <end position="492"/>
    </location>
</feature>